<name>A0A5E4CUR2_MARMO</name>
<sequence>MSTLQWLTDGDGQTDGRQLRQELGAGSIFESDVTGEASLAWDCSAPRLRSPEGALSLQLEAAREEGGVSSDRPARGCGHPAALWSLG</sequence>
<evidence type="ECO:0000313" key="2">
    <source>
        <dbReference type="EMBL" id="VTJ85020.1"/>
    </source>
</evidence>
<dbReference type="AlphaFoldDB" id="A0A5E4CUR2"/>
<evidence type="ECO:0000256" key="1">
    <source>
        <dbReference type="SAM" id="MobiDB-lite"/>
    </source>
</evidence>
<comment type="caution">
    <text evidence="2">The sequence shown here is derived from an EMBL/GenBank/DDBJ whole genome shotgun (WGS) entry which is preliminary data.</text>
</comment>
<accession>A0A5E4CUR2</accession>
<feature type="non-terminal residue" evidence="2">
    <location>
        <position position="87"/>
    </location>
</feature>
<dbReference type="Proteomes" id="UP000335636">
    <property type="component" value="Unassembled WGS sequence"/>
</dbReference>
<feature type="region of interest" description="Disordered" evidence="1">
    <location>
        <begin position="62"/>
        <end position="87"/>
    </location>
</feature>
<evidence type="ECO:0000313" key="3">
    <source>
        <dbReference type="Proteomes" id="UP000335636"/>
    </source>
</evidence>
<protein>
    <submittedName>
        <fullName evidence="2">Uncharacterized protein</fullName>
    </submittedName>
</protein>
<organism evidence="2 3">
    <name type="scientific">Marmota monax</name>
    <name type="common">Woodchuck</name>
    <dbReference type="NCBI Taxonomy" id="9995"/>
    <lineage>
        <taxon>Eukaryota</taxon>
        <taxon>Metazoa</taxon>
        <taxon>Chordata</taxon>
        <taxon>Craniata</taxon>
        <taxon>Vertebrata</taxon>
        <taxon>Euteleostomi</taxon>
        <taxon>Mammalia</taxon>
        <taxon>Eutheria</taxon>
        <taxon>Euarchontoglires</taxon>
        <taxon>Glires</taxon>
        <taxon>Rodentia</taxon>
        <taxon>Sciuromorpha</taxon>
        <taxon>Sciuridae</taxon>
        <taxon>Xerinae</taxon>
        <taxon>Marmotini</taxon>
        <taxon>Marmota</taxon>
    </lineage>
</organism>
<dbReference type="EMBL" id="CABDUW010002004">
    <property type="protein sequence ID" value="VTJ85020.1"/>
    <property type="molecule type" value="Genomic_DNA"/>
</dbReference>
<keyword evidence="3" id="KW-1185">Reference proteome</keyword>
<reference evidence="2" key="1">
    <citation type="submission" date="2019-04" db="EMBL/GenBank/DDBJ databases">
        <authorList>
            <person name="Alioto T."/>
            <person name="Alioto T."/>
        </authorList>
    </citation>
    <scope>NUCLEOTIDE SEQUENCE [LARGE SCALE GENOMIC DNA]</scope>
</reference>
<gene>
    <name evidence="2" type="ORF">MONAX_5E005107</name>
</gene>
<proteinExistence type="predicted"/>